<gene>
    <name evidence="2" type="ORF">CG716_03520</name>
</gene>
<dbReference type="Gene3D" id="1.10.10.10">
    <property type="entry name" value="Winged helix-like DNA-binding domain superfamily/Winged helix DNA-binding domain"/>
    <property type="match status" value="1"/>
</dbReference>
<dbReference type="PROSITE" id="PS50921">
    <property type="entry name" value="ANTAR"/>
    <property type="match status" value="1"/>
</dbReference>
<comment type="caution">
    <text evidence="2">The sequence shown here is derived from an EMBL/GenBank/DDBJ whole genome shotgun (WGS) entry which is preliminary data.</text>
</comment>
<dbReference type="InterPro" id="IPR036388">
    <property type="entry name" value="WH-like_DNA-bd_sf"/>
</dbReference>
<dbReference type="InterPro" id="IPR011006">
    <property type="entry name" value="CheY-like_superfamily"/>
</dbReference>
<name>A0A255DSJ5_9MYCO</name>
<proteinExistence type="predicted"/>
<sequence>MVADENPTEAGNGDVDAADMRPAQVGWFRFYFDDERWEWSDEVQAMHGYKPGTVSPTTELVLSHKHPDDYQQVATTLDEVRRHHQAFSTRHRIIDTAGRIHHVIVVADKLSDESGAVVGTHGFYVDVSPAEHHQQEQLSAAIAEIAENRAIIEQAKGMLMVVYGIASDAAFDLLRWRSQEGNVKLRVLADQVVADFIGLAQTDTAPQRSAFDNLLLTADQRIVSSNETPPH</sequence>
<dbReference type="Gene3D" id="3.30.450.20">
    <property type="entry name" value="PAS domain"/>
    <property type="match status" value="1"/>
</dbReference>
<dbReference type="GO" id="GO:0003723">
    <property type="term" value="F:RNA binding"/>
    <property type="evidence" value="ECO:0007669"/>
    <property type="project" value="InterPro"/>
</dbReference>
<evidence type="ECO:0000259" key="1">
    <source>
        <dbReference type="PROSITE" id="PS50921"/>
    </source>
</evidence>
<organism evidence="2 3">
    <name type="scientific">Mycolicibacterium sphagni</name>
    <dbReference type="NCBI Taxonomy" id="1786"/>
    <lineage>
        <taxon>Bacteria</taxon>
        <taxon>Bacillati</taxon>
        <taxon>Actinomycetota</taxon>
        <taxon>Actinomycetes</taxon>
        <taxon>Mycobacteriales</taxon>
        <taxon>Mycobacteriaceae</taxon>
        <taxon>Mycolicibacterium</taxon>
    </lineage>
</organism>
<dbReference type="Proteomes" id="UP000216063">
    <property type="component" value="Unassembled WGS sequence"/>
</dbReference>
<dbReference type="Pfam" id="PF08447">
    <property type="entry name" value="PAS_3"/>
    <property type="match status" value="1"/>
</dbReference>
<accession>A0A255DSJ5</accession>
<dbReference type="SUPFAM" id="SSF55785">
    <property type="entry name" value="PYP-like sensor domain (PAS domain)"/>
    <property type="match status" value="1"/>
</dbReference>
<dbReference type="SUPFAM" id="SSF52172">
    <property type="entry name" value="CheY-like"/>
    <property type="match status" value="1"/>
</dbReference>
<feature type="domain" description="ANTAR" evidence="1">
    <location>
        <begin position="132"/>
        <end position="193"/>
    </location>
</feature>
<dbReference type="Pfam" id="PF03861">
    <property type="entry name" value="ANTAR"/>
    <property type="match status" value="1"/>
</dbReference>
<protein>
    <submittedName>
        <fullName evidence="2">Antitermination regulator</fullName>
    </submittedName>
</protein>
<dbReference type="InterPro" id="IPR005561">
    <property type="entry name" value="ANTAR"/>
</dbReference>
<dbReference type="SMART" id="SM01012">
    <property type="entry name" value="ANTAR"/>
    <property type="match status" value="1"/>
</dbReference>
<dbReference type="AlphaFoldDB" id="A0A255DSJ5"/>
<evidence type="ECO:0000313" key="3">
    <source>
        <dbReference type="Proteomes" id="UP000216063"/>
    </source>
</evidence>
<reference evidence="2 3" key="1">
    <citation type="submission" date="2017-07" db="EMBL/GenBank/DDBJ databases">
        <title>The new phylogeny of genus Mycobacterium.</title>
        <authorList>
            <person name="Tortoli E."/>
            <person name="Trovato A."/>
            <person name="Cirillo D.M."/>
        </authorList>
    </citation>
    <scope>NUCLEOTIDE SEQUENCE [LARGE SCALE GENOMIC DNA]</scope>
    <source>
        <strain evidence="2 3">ATCC 33027</strain>
    </source>
</reference>
<evidence type="ECO:0000313" key="2">
    <source>
        <dbReference type="EMBL" id="OYN82336.1"/>
    </source>
</evidence>
<dbReference type="InterPro" id="IPR013655">
    <property type="entry name" value="PAS_fold_3"/>
</dbReference>
<dbReference type="InterPro" id="IPR035965">
    <property type="entry name" value="PAS-like_dom_sf"/>
</dbReference>
<keyword evidence="3" id="KW-1185">Reference proteome</keyword>
<dbReference type="OrthoDB" id="3787288at2"/>
<dbReference type="EMBL" id="NOZR01000002">
    <property type="protein sequence ID" value="OYN82336.1"/>
    <property type="molecule type" value="Genomic_DNA"/>
</dbReference>